<feature type="region of interest" description="Disordered" evidence="1">
    <location>
        <begin position="1"/>
        <end position="120"/>
    </location>
</feature>
<gene>
    <name evidence="2" type="ORF">E2C01_071685</name>
</gene>
<protein>
    <submittedName>
        <fullName evidence="2">Uncharacterized protein</fullName>
    </submittedName>
</protein>
<dbReference type="EMBL" id="VSRR010045368">
    <property type="protein sequence ID" value="MPC77237.1"/>
    <property type="molecule type" value="Genomic_DNA"/>
</dbReference>
<keyword evidence="3" id="KW-1185">Reference proteome</keyword>
<evidence type="ECO:0000313" key="3">
    <source>
        <dbReference type="Proteomes" id="UP000324222"/>
    </source>
</evidence>
<proteinExistence type="predicted"/>
<dbReference type="AlphaFoldDB" id="A0A5B7I6V4"/>
<evidence type="ECO:0000313" key="2">
    <source>
        <dbReference type="EMBL" id="MPC77237.1"/>
    </source>
</evidence>
<name>A0A5B7I6V4_PORTR</name>
<reference evidence="2 3" key="1">
    <citation type="submission" date="2019-05" db="EMBL/GenBank/DDBJ databases">
        <title>Another draft genome of Portunus trituberculatus and its Hox gene families provides insights of decapod evolution.</title>
        <authorList>
            <person name="Jeong J.-H."/>
            <person name="Song I."/>
            <person name="Kim S."/>
            <person name="Choi T."/>
            <person name="Kim D."/>
            <person name="Ryu S."/>
            <person name="Kim W."/>
        </authorList>
    </citation>
    <scope>NUCLEOTIDE SEQUENCE [LARGE SCALE GENOMIC DNA]</scope>
    <source>
        <tissue evidence="2">Muscle</tissue>
    </source>
</reference>
<accession>A0A5B7I6V4</accession>
<organism evidence="2 3">
    <name type="scientific">Portunus trituberculatus</name>
    <name type="common">Swimming crab</name>
    <name type="synonym">Neptunus trituberculatus</name>
    <dbReference type="NCBI Taxonomy" id="210409"/>
    <lineage>
        <taxon>Eukaryota</taxon>
        <taxon>Metazoa</taxon>
        <taxon>Ecdysozoa</taxon>
        <taxon>Arthropoda</taxon>
        <taxon>Crustacea</taxon>
        <taxon>Multicrustacea</taxon>
        <taxon>Malacostraca</taxon>
        <taxon>Eumalacostraca</taxon>
        <taxon>Eucarida</taxon>
        <taxon>Decapoda</taxon>
        <taxon>Pleocyemata</taxon>
        <taxon>Brachyura</taxon>
        <taxon>Eubrachyura</taxon>
        <taxon>Portunoidea</taxon>
        <taxon>Portunidae</taxon>
        <taxon>Portuninae</taxon>
        <taxon>Portunus</taxon>
    </lineage>
</organism>
<feature type="compositionally biased region" description="Gly residues" evidence="1">
    <location>
        <begin position="1"/>
        <end position="26"/>
    </location>
</feature>
<dbReference type="Proteomes" id="UP000324222">
    <property type="component" value="Unassembled WGS sequence"/>
</dbReference>
<sequence>MSAGCPVGGNSGRAGGGEMPGDGDGLVGANRLVFSTTGRERKPNSFHSWLLNTEAKKTTTRRSAEDHLPPRYSKSTPATTAALTRRLRLLRRTATSQGHEAPSPAPRRQPASQSEPFLDR</sequence>
<comment type="caution">
    <text evidence="2">The sequence shown here is derived from an EMBL/GenBank/DDBJ whole genome shotgun (WGS) entry which is preliminary data.</text>
</comment>
<feature type="compositionally biased region" description="Basic and acidic residues" evidence="1">
    <location>
        <begin position="54"/>
        <end position="69"/>
    </location>
</feature>
<evidence type="ECO:0000256" key="1">
    <source>
        <dbReference type="SAM" id="MobiDB-lite"/>
    </source>
</evidence>